<dbReference type="InterPro" id="IPR001387">
    <property type="entry name" value="Cro/C1-type_HTH"/>
</dbReference>
<dbReference type="EMBL" id="WJNA01000010">
    <property type="protein sequence ID" value="MRH08967.1"/>
    <property type="molecule type" value="Genomic_DNA"/>
</dbReference>
<name>A0A6L5P5W2_LIMRT</name>
<dbReference type="CDD" id="cd00093">
    <property type="entry name" value="HTH_XRE"/>
    <property type="match status" value="1"/>
</dbReference>
<reference evidence="2 3" key="1">
    <citation type="submission" date="2019-11" db="EMBL/GenBank/DDBJ databases">
        <title>Draft genome sequence of 12 host-associated Lactobacillus reuteri rodent strains.</title>
        <authorList>
            <person name="Zhang S."/>
            <person name="Ozcam M."/>
            <person name="Van Pijkeren J.P."/>
        </authorList>
    </citation>
    <scope>NUCLEOTIDE SEQUENCE [LARGE SCALE GENOMIC DNA]</scope>
    <source>
        <strain evidence="2 3">Lr4020</strain>
    </source>
</reference>
<dbReference type="InterPro" id="IPR010982">
    <property type="entry name" value="Lambda_DNA-bd_dom_sf"/>
</dbReference>
<proteinExistence type="predicted"/>
<gene>
    <name evidence="2" type="ORF">GIX81_05810</name>
</gene>
<protein>
    <submittedName>
        <fullName evidence="2">XRE family transcriptional regulator</fullName>
    </submittedName>
</protein>
<dbReference type="GO" id="GO:0003677">
    <property type="term" value="F:DNA binding"/>
    <property type="evidence" value="ECO:0007669"/>
    <property type="project" value="InterPro"/>
</dbReference>
<dbReference type="AlphaFoldDB" id="A0A6L5P5W2"/>
<sequence>MTYTINLKLIKSKREKYGYTQQNMAEFLGLKTRADYFKRENGDTRFKTVELPVLSKKLHTPMKDFFTPRVDKIETDEAGMIK</sequence>
<dbReference type="PROSITE" id="PS50943">
    <property type="entry name" value="HTH_CROC1"/>
    <property type="match status" value="1"/>
</dbReference>
<evidence type="ECO:0000259" key="1">
    <source>
        <dbReference type="PROSITE" id="PS50943"/>
    </source>
</evidence>
<dbReference type="Gene3D" id="1.10.260.40">
    <property type="entry name" value="lambda repressor-like DNA-binding domains"/>
    <property type="match status" value="1"/>
</dbReference>
<organism evidence="2 3">
    <name type="scientific">Limosilactobacillus reuteri</name>
    <name type="common">Lactobacillus reuteri</name>
    <dbReference type="NCBI Taxonomy" id="1598"/>
    <lineage>
        <taxon>Bacteria</taxon>
        <taxon>Bacillati</taxon>
        <taxon>Bacillota</taxon>
        <taxon>Bacilli</taxon>
        <taxon>Lactobacillales</taxon>
        <taxon>Lactobacillaceae</taxon>
        <taxon>Limosilactobacillus</taxon>
    </lineage>
</organism>
<comment type="caution">
    <text evidence="2">The sequence shown here is derived from an EMBL/GenBank/DDBJ whole genome shotgun (WGS) entry which is preliminary data.</text>
</comment>
<dbReference type="Proteomes" id="UP000472879">
    <property type="component" value="Unassembled WGS sequence"/>
</dbReference>
<dbReference type="RefSeq" id="WP_153704836.1">
    <property type="nucleotide sequence ID" value="NZ_WJNA01000010.1"/>
</dbReference>
<dbReference type="SUPFAM" id="SSF47413">
    <property type="entry name" value="lambda repressor-like DNA-binding domains"/>
    <property type="match status" value="1"/>
</dbReference>
<evidence type="ECO:0000313" key="3">
    <source>
        <dbReference type="Proteomes" id="UP000472879"/>
    </source>
</evidence>
<accession>A0A6L5P5W2</accession>
<evidence type="ECO:0000313" key="2">
    <source>
        <dbReference type="EMBL" id="MRH08967.1"/>
    </source>
</evidence>
<feature type="domain" description="HTH cro/C1-type" evidence="1">
    <location>
        <begin position="10"/>
        <end position="65"/>
    </location>
</feature>